<evidence type="ECO:0000256" key="1">
    <source>
        <dbReference type="SAM" id="MobiDB-lite"/>
    </source>
</evidence>
<reference evidence="2 3" key="1">
    <citation type="journal article" date="2013" name="Nat. Commun.">
        <title>Genome analysis reveals insights into physiology and longevity of the Brandt's bat Myotis brandtii.</title>
        <authorList>
            <person name="Seim I."/>
            <person name="Fang X."/>
            <person name="Xiong Z."/>
            <person name="Lobanov A.V."/>
            <person name="Huang Z."/>
            <person name="Ma S."/>
            <person name="Feng Y."/>
            <person name="Turanov A.A."/>
            <person name="Zhu Y."/>
            <person name="Lenz T.L."/>
            <person name="Gerashchenko M.V."/>
            <person name="Fan D."/>
            <person name="Hee Yim S."/>
            <person name="Yao X."/>
            <person name="Jordan D."/>
            <person name="Xiong Y."/>
            <person name="Ma Y."/>
            <person name="Lyapunov A.N."/>
            <person name="Chen G."/>
            <person name="Kulakova O.I."/>
            <person name="Sun Y."/>
            <person name="Lee S.G."/>
            <person name="Bronson R.T."/>
            <person name="Moskalev A.A."/>
            <person name="Sunyaev S.R."/>
            <person name="Zhang G."/>
            <person name="Krogh A."/>
            <person name="Wang J."/>
            <person name="Gladyshev V.N."/>
        </authorList>
    </citation>
    <scope>NUCLEOTIDE SEQUENCE [LARGE SCALE GENOMIC DNA]</scope>
</reference>
<dbReference type="EMBL" id="KE162789">
    <property type="protein sequence ID" value="EPQ09535.1"/>
    <property type="molecule type" value="Genomic_DNA"/>
</dbReference>
<accession>S7N0R3</accession>
<name>S7N0R3_MYOBR</name>
<gene>
    <name evidence="2" type="ORF">D623_10022956</name>
</gene>
<organism evidence="2 3">
    <name type="scientific">Myotis brandtii</name>
    <name type="common">Brandt's bat</name>
    <dbReference type="NCBI Taxonomy" id="109478"/>
    <lineage>
        <taxon>Eukaryota</taxon>
        <taxon>Metazoa</taxon>
        <taxon>Chordata</taxon>
        <taxon>Craniata</taxon>
        <taxon>Vertebrata</taxon>
        <taxon>Euteleostomi</taxon>
        <taxon>Mammalia</taxon>
        <taxon>Eutheria</taxon>
        <taxon>Laurasiatheria</taxon>
        <taxon>Chiroptera</taxon>
        <taxon>Yangochiroptera</taxon>
        <taxon>Vespertilionidae</taxon>
        <taxon>Myotis</taxon>
    </lineage>
</organism>
<dbReference type="AlphaFoldDB" id="S7N0R3"/>
<feature type="compositionally biased region" description="Polar residues" evidence="1">
    <location>
        <begin position="92"/>
        <end position="104"/>
    </location>
</feature>
<evidence type="ECO:0000313" key="2">
    <source>
        <dbReference type="EMBL" id="EPQ09535.1"/>
    </source>
</evidence>
<keyword evidence="3" id="KW-1185">Reference proteome</keyword>
<feature type="compositionally biased region" description="Low complexity" evidence="1">
    <location>
        <begin position="78"/>
        <end position="91"/>
    </location>
</feature>
<feature type="region of interest" description="Disordered" evidence="1">
    <location>
        <begin position="78"/>
        <end position="104"/>
    </location>
</feature>
<sequence length="104" mass="11126">MIPTISSFSFVSGVSLLEAPHTNPSFPSIPDAPGAIPKTIGLKFSLLSRQGVCAEGRSGMIQEFPRNQTIYLLADSSCSSPSCPWRPTSPSNSSVYQKPPQTQL</sequence>
<protein>
    <submittedName>
        <fullName evidence="2">Uncharacterized protein</fullName>
    </submittedName>
</protein>
<dbReference type="Proteomes" id="UP000052978">
    <property type="component" value="Unassembled WGS sequence"/>
</dbReference>
<evidence type="ECO:0000313" key="3">
    <source>
        <dbReference type="Proteomes" id="UP000052978"/>
    </source>
</evidence>
<proteinExistence type="predicted"/>